<name>A0A8B7NN54_HYAAZ</name>
<dbReference type="RefSeq" id="XP_018015118.1">
    <property type="nucleotide sequence ID" value="XM_018159629.2"/>
</dbReference>
<dbReference type="Proteomes" id="UP000694843">
    <property type="component" value="Unplaced"/>
</dbReference>
<reference evidence="4" key="1">
    <citation type="submission" date="2025-08" db="UniProtKB">
        <authorList>
            <consortium name="RefSeq"/>
        </authorList>
    </citation>
    <scope>IDENTIFICATION</scope>
    <source>
        <tissue evidence="4">Whole organism</tissue>
    </source>
</reference>
<gene>
    <name evidence="4" type="primary">LOC108672017</name>
</gene>
<dbReference type="InterPro" id="IPR029526">
    <property type="entry name" value="PGBD"/>
</dbReference>
<sequence length="517" mass="59273">MAATSRDAGAKKRDFQSKWSTVQDAETVTLEFSGQDLPCSHEILPPFQYFKQFISDDFLDVIVTETNMYSVQKNVNKPLNVTHNEMEQWLGLICYFSISKLPHTSMHWCKRLSPLTDICSDIMSRDRFEAIKSNFHLVDNTMQDPANADNFLKVRPMIDHLRKKFQDIPMIQNLCVDEQLVPFKGRSPVKQYIPNKPKKWAYKFFVLADEKGMTYDFIPYNGRIKPVEDPDVPDLKPSSNSVLHLAQIIPSNVNHHLFFDNWFTSLPLVDHLASRGIWSCGTVRPSRLTGLTKEMKCQKQITKNGRGAYEAAKIVQDNSEALYVKWFDNRVVNMISTFAKTEPVTKISRYSKNKTRFEVQCPDIVKQYNKSMGGVALADQLISLYRIPIRPKKYYMRLVFHMIDMVVVNSWLLYRRDASSLNLPRKDILSLASFKLLIAFDLMKAGKVCNGKKRGKPSLTPDSSNARKKSCYRPSDSTRTDGIGHLPRIDQNEIVAREQTAMGEPMLCVKSVTLIFA</sequence>
<proteinExistence type="predicted"/>
<evidence type="ECO:0000259" key="2">
    <source>
        <dbReference type="Pfam" id="PF13843"/>
    </source>
</evidence>
<accession>A0A8B7NN54</accession>
<evidence type="ECO:0000256" key="1">
    <source>
        <dbReference type="SAM" id="MobiDB-lite"/>
    </source>
</evidence>
<dbReference type="KEGG" id="hazt:108672017"/>
<organism evidence="3 4">
    <name type="scientific">Hyalella azteca</name>
    <name type="common">Amphipod</name>
    <dbReference type="NCBI Taxonomy" id="294128"/>
    <lineage>
        <taxon>Eukaryota</taxon>
        <taxon>Metazoa</taxon>
        <taxon>Ecdysozoa</taxon>
        <taxon>Arthropoda</taxon>
        <taxon>Crustacea</taxon>
        <taxon>Multicrustacea</taxon>
        <taxon>Malacostraca</taxon>
        <taxon>Eumalacostraca</taxon>
        <taxon>Peracarida</taxon>
        <taxon>Amphipoda</taxon>
        <taxon>Senticaudata</taxon>
        <taxon>Talitrida</taxon>
        <taxon>Talitroidea</taxon>
        <taxon>Hyalellidae</taxon>
        <taxon>Hyalella</taxon>
    </lineage>
</organism>
<evidence type="ECO:0000313" key="4">
    <source>
        <dbReference type="RefSeq" id="XP_018015118.1"/>
    </source>
</evidence>
<dbReference type="PANTHER" id="PTHR47272:SF1">
    <property type="entry name" value="PIGGYBAC TRANSPOSABLE ELEMENT-DERIVED PROTEIN 3-LIKE"/>
    <property type="match status" value="1"/>
</dbReference>
<dbReference type="PANTHER" id="PTHR47272">
    <property type="entry name" value="DDE_TNP_1_7 DOMAIN-CONTAINING PROTEIN"/>
    <property type="match status" value="1"/>
</dbReference>
<evidence type="ECO:0000313" key="3">
    <source>
        <dbReference type="Proteomes" id="UP000694843"/>
    </source>
</evidence>
<dbReference type="GeneID" id="108672017"/>
<dbReference type="OMA" id="TEVERWG"/>
<keyword evidence="3" id="KW-1185">Reference proteome</keyword>
<protein>
    <submittedName>
        <fullName evidence="4">PiggyBac transposable element-derived protein 3</fullName>
    </submittedName>
</protein>
<feature type="domain" description="PiggyBac transposable element-derived protein" evidence="2">
    <location>
        <begin position="46"/>
        <end position="411"/>
    </location>
</feature>
<feature type="region of interest" description="Disordered" evidence="1">
    <location>
        <begin position="452"/>
        <end position="484"/>
    </location>
</feature>
<dbReference type="Pfam" id="PF13843">
    <property type="entry name" value="DDE_Tnp_1_7"/>
    <property type="match status" value="1"/>
</dbReference>
<dbReference type="OrthoDB" id="6497536at2759"/>
<dbReference type="AlphaFoldDB" id="A0A8B7NN54"/>